<name>A0A9P4UQR2_9PEZI</name>
<reference evidence="1" key="1">
    <citation type="journal article" date="2020" name="Stud. Mycol.">
        <title>101 Dothideomycetes genomes: a test case for predicting lifestyles and emergence of pathogens.</title>
        <authorList>
            <person name="Haridas S."/>
            <person name="Albert R."/>
            <person name="Binder M."/>
            <person name="Bloem J."/>
            <person name="Labutti K."/>
            <person name="Salamov A."/>
            <person name="Andreopoulos B."/>
            <person name="Baker S."/>
            <person name="Barry K."/>
            <person name="Bills G."/>
            <person name="Bluhm B."/>
            <person name="Cannon C."/>
            <person name="Castanera R."/>
            <person name="Culley D."/>
            <person name="Daum C."/>
            <person name="Ezra D."/>
            <person name="Gonzalez J."/>
            <person name="Henrissat B."/>
            <person name="Kuo A."/>
            <person name="Liang C."/>
            <person name="Lipzen A."/>
            <person name="Lutzoni F."/>
            <person name="Magnuson J."/>
            <person name="Mondo S."/>
            <person name="Nolan M."/>
            <person name="Ohm R."/>
            <person name="Pangilinan J."/>
            <person name="Park H.-J."/>
            <person name="Ramirez L."/>
            <person name="Alfaro M."/>
            <person name="Sun H."/>
            <person name="Tritt A."/>
            <person name="Yoshinaga Y."/>
            <person name="Zwiers L.-H."/>
            <person name="Turgeon B."/>
            <person name="Goodwin S."/>
            <person name="Spatafora J."/>
            <person name="Crous P."/>
            <person name="Grigoriev I."/>
        </authorList>
    </citation>
    <scope>NUCLEOTIDE SEQUENCE</scope>
    <source>
        <strain evidence="1">CBS 116435</strain>
    </source>
</reference>
<evidence type="ECO:0000313" key="1">
    <source>
        <dbReference type="EMBL" id="KAF2721786.1"/>
    </source>
</evidence>
<evidence type="ECO:0000313" key="2">
    <source>
        <dbReference type="Proteomes" id="UP000799441"/>
    </source>
</evidence>
<dbReference type="Proteomes" id="UP000799441">
    <property type="component" value="Unassembled WGS sequence"/>
</dbReference>
<accession>A0A9P4UQR2</accession>
<sequence>MTHQVAPDGYDWAGRARKWAAVYGKKPFLEAESGSLSQREGSLKRIGDINLGSLVTVLLSAQRFVLDDSLPQDLTALAGARLTVSPGICVRGYPVLVAGNLATERLETARKRVS</sequence>
<gene>
    <name evidence="1" type="ORF">K431DRAFT_293920</name>
</gene>
<dbReference type="EMBL" id="MU003787">
    <property type="protein sequence ID" value="KAF2721786.1"/>
    <property type="molecule type" value="Genomic_DNA"/>
</dbReference>
<keyword evidence="2" id="KW-1185">Reference proteome</keyword>
<proteinExistence type="predicted"/>
<protein>
    <submittedName>
        <fullName evidence="1">Uncharacterized protein</fullName>
    </submittedName>
</protein>
<organism evidence="1 2">
    <name type="scientific">Polychaeton citri CBS 116435</name>
    <dbReference type="NCBI Taxonomy" id="1314669"/>
    <lineage>
        <taxon>Eukaryota</taxon>
        <taxon>Fungi</taxon>
        <taxon>Dikarya</taxon>
        <taxon>Ascomycota</taxon>
        <taxon>Pezizomycotina</taxon>
        <taxon>Dothideomycetes</taxon>
        <taxon>Dothideomycetidae</taxon>
        <taxon>Capnodiales</taxon>
        <taxon>Capnodiaceae</taxon>
        <taxon>Polychaeton</taxon>
    </lineage>
</organism>
<comment type="caution">
    <text evidence="1">The sequence shown here is derived from an EMBL/GenBank/DDBJ whole genome shotgun (WGS) entry which is preliminary data.</text>
</comment>
<dbReference type="AlphaFoldDB" id="A0A9P4UQR2"/>